<sequence>MLNNRLLVIIVRNSNGVISSVMIDGLEGQTRPLMSHFSKKQLSRIPDKDYFFKTLILSSVIDRKL</sequence>
<organism evidence="1 2">
    <name type="scientific">Daphnia magna</name>
    <dbReference type="NCBI Taxonomy" id="35525"/>
    <lineage>
        <taxon>Eukaryota</taxon>
        <taxon>Metazoa</taxon>
        <taxon>Ecdysozoa</taxon>
        <taxon>Arthropoda</taxon>
        <taxon>Crustacea</taxon>
        <taxon>Branchiopoda</taxon>
        <taxon>Diplostraca</taxon>
        <taxon>Cladocera</taxon>
        <taxon>Anomopoda</taxon>
        <taxon>Daphniidae</taxon>
        <taxon>Daphnia</taxon>
    </lineage>
</organism>
<gene>
    <name evidence="1" type="ORF">APZ42_003603</name>
</gene>
<accession>A0A168EMF9</accession>
<comment type="caution">
    <text evidence="1">The sequence shown here is derived from an EMBL/GenBank/DDBJ whole genome shotgun (WGS) entry which is preliminary data.</text>
</comment>
<dbReference type="AlphaFoldDB" id="A0A168EMF9"/>
<evidence type="ECO:0000313" key="1">
    <source>
        <dbReference type="EMBL" id="KZS00199.1"/>
    </source>
</evidence>
<proteinExistence type="predicted"/>
<protein>
    <submittedName>
        <fullName evidence="1">Uncharacterized protein</fullName>
    </submittedName>
</protein>
<name>A0A168EMF9_9CRUS</name>
<dbReference type="EMBL" id="LRGB01011293">
    <property type="protein sequence ID" value="KZS00199.1"/>
    <property type="molecule type" value="Genomic_DNA"/>
</dbReference>
<evidence type="ECO:0000313" key="2">
    <source>
        <dbReference type="Proteomes" id="UP000076858"/>
    </source>
</evidence>
<keyword evidence="2" id="KW-1185">Reference proteome</keyword>
<dbReference type="Proteomes" id="UP000076858">
    <property type="component" value="Unassembled WGS sequence"/>
</dbReference>
<reference evidence="1 2" key="1">
    <citation type="submission" date="2016-03" db="EMBL/GenBank/DDBJ databases">
        <title>EvidentialGene: Evidence-directed Construction of Genes on Genomes.</title>
        <authorList>
            <person name="Gilbert D.G."/>
            <person name="Choi J.-H."/>
            <person name="Mockaitis K."/>
            <person name="Colbourne J."/>
            <person name="Pfrender M."/>
        </authorList>
    </citation>
    <scope>NUCLEOTIDE SEQUENCE [LARGE SCALE GENOMIC DNA]</scope>
    <source>
        <strain evidence="1 2">Xinb3</strain>
        <tissue evidence="1">Complete organism</tissue>
    </source>
</reference>